<dbReference type="Proteomes" id="UP001417504">
    <property type="component" value="Unassembled WGS sequence"/>
</dbReference>
<gene>
    <name evidence="1" type="ORF">Sjap_018154</name>
</gene>
<dbReference type="AlphaFoldDB" id="A0AAP0NKT6"/>
<evidence type="ECO:0000313" key="1">
    <source>
        <dbReference type="EMBL" id="KAK9110094.1"/>
    </source>
</evidence>
<keyword evidence="2" id="KW-1185">Reference proteome</keyword>
<reference evidence="1 2" key="1">
    <citation type="submission" date="2024-01" db="EMBL/GenBank/DDBJ databases">
        <title>Genome assemblies of Stephania.</title>
        <authorList>
            <person name="Yang L."/>
        </authorList>
    </citation>
    <scope>NUCLEOTIDE SEQUENCE [LARGE SCALE GENOMIC DNA]</scope>
    <source>
        <strain evidence="1">QJT</strain>
        <tissue evidence="1">Leaf</tissue>
    </source>
</reference>
<organism evidence="1 2">
    <name type="scientific">Stephania japonica</name>
    <dbReference type="NCBI Taxonomy" id="461633"/>
    <lineage>
        <taxon>Eukaryota</taxon>
        <taxon>Viridiplantae</taxon>
        <taxon>Streptophyta</taxon>
        <taxon>Embryophyta</taxon>
        <taxon>Tracheophyta</taxon>
        <taxon>Spermatophyta</taxon>
        <taxon>Magnoliopsida</taxon>
        <taxon>Ranunculales</taxon>
        <taxon>Menispermaceae</taxon>
        <taxon>Menispermoideae</taxon>
        <taxon>Cissampelideae</taxon>
        <taxon>Stephania</taxon>
    </lineage>
</organism>
<protein>
    <submittedName>
        <fullName evidence="1">Uncharacterized protein</fullName>
    </submittedName>
</protein>
<evidence type="ECO:0000313" key="2">
    <source>
        <dbReference type="Proteomes" id="UP001417504"/>
    </source>
</evidence>
<dbReference type="EMBL" id="JBBNAE010000007">
    <property type="protein sequence ID" value="KAK9110094.1"/>
    <property type="molecule type" value="Genomic_DNA"/>
</dbReference>
<name>A0AAP0NKT6_9MAGN</name>
<proteinExistence type="predicted"/>
<accession>A0AAP0NKT6</accession>
<sequence>MDRSPSHTIWLPQASLSPPQTRTCALRDKYTCLASLVQHGCNRSHQNFAVKRAWARVVLGWVTSREVLNSSVVPDSLNLCTYPSGRKFESGGRKTGLREPDGVGRAAVHGSHYLCGAKGGL</sequence>
<comment type="caution">
    <text evidence="1">The sequence shown here is derived from an EMBL/GenBank/DDBJ whole genome shotgun (WGS) entry which is preliminary data.</text>
</comment>